<dbReference type="Proteomes" id="UP000192980">
    <property type="component" value="Unassembled WGS sequence"/>
</dbReference>
<proteinExistence type="predicted"/>
<dbReference type="SUPFAM" id="SSF46894">
    <property type="entry name" value="C-terminal effector domain of the bipartite response regulators"/>
    <property type="match status" value="1"/>
</dbReference>
<dbReference type="InterPro" id="IPR036388">
    <property type="entry name" value="WH-like_DNA-bd_sf"/>
</dbReference>
<dbReference type="InterPro" id="IPR011990">
    <property type="entry name" value="TPR-like_helical_dom_sf"/>
</dbReference>
<organism evidence="4 5">
    <name type="scientific">Sphingobacterium psychroaquaticum</name>
    <dbReference type="NCBI Taxonomy" id="561061"/>
    <lineage>
        <taxon>Bacteria</taxon>
        <taxon>Pseudomonadati</taxon>
        <taxon>Bacteroidota</taxon>
        <taxon>Sphingobacteriia</taxon>
        <taxon>Sphingobacteriales</taxon>
        <taxon>Sphingobacteriaceae</taxon>
        <taxon>Sphingobacterium</taxon>
    </lineage>
</organism>
<dbReference type="EMBL" id="FXAU01000002">
    <property type="protein sequence ID" value="SMG22771.1"/>
    <property type="molecule type" value="Genomic_DNA"/>
</dbReference>
<evidence type="ECO:0000256" key="2">
    <source>
        <dbReference type="SAM" id="SignalP"/>
    </source>
</evidence>
<dbReference type="RefSeq" id="WP_085472303.1">
    <property type="nucleotide sequence ID" value="NZ_FXAU01000002.1"/>
</dbReference>
<evidence type="ECO:0000259" key="3">
    <source>
        <dbReference type="SMART" id="SM00421"/>
    </source>
</evidence>
<keyword evidence="1" id="KW-0472">Membrane</keyword>
<evidence type="ECO:0000313" key="4">
    <source>
        <dbReference type="EMBL" id="SMG22771.1"/>
    </source>
</evidence>
<dbReference type="STRING" id="561061.SAMN05660862_1457"/>
<protein>
    <recommendedName>
        <fullName evidence="3">HTH luxR-type domain-containing protein</fullName>
    </recommendedName>
</protein>
<dbReference type="SMART" id="SM00421">
    <property type="entry name" value="HTH_LUXR"/>
    <property type="match status" value="1"/>
</dbReference>
<feature type="chain" id="PRO_5012304594" description="HTH luxR-type domain-containing protein" evidence="2">
    <location>
        <begin position="22"/>
        <end position="551"/>
    </location>
</feature>
<name>A0A1X7J515_9SPHI</name>
<dbReference type="GO" id="GO:0003677">
    <property type="term" value="F:DNA binding"/>
    <property type="evidence" value="ECO:0007669"/>
    <property type="project" value="InterPro"/>
</dbReference>
<keyword evidence="1" id="KW-1133">Transmembrane helix</keyword>
<dbReference type="Gene3D" id="1.25.40.10">
    <property type="entry name" value="Tetratricopeptide repeat domain"/>
    <property type="match status" value="1"/>
</dbReference>
<dbReference type="AlphaFoldDB" id="A0A1X7J515"/>
<evidence type="ECO:0000256" key="1">
    <source>
        <dbReference type="SAM" id="Phobius"/>
    </source>
</evidence>
<keyword evidence="5" id="KW-1185">Reference proteome</keyword>
<dbReference type="SUPFAM" id="SSF48452">
    <property type="entry name" value="TPR-like"/>
    <property type="match status" value="1"/>
</dbReference>
<dbReference type="Gene3D" id="1.10.10.10">
    <property type="entry name" value="Winged helix-like DNA-binding domain superfamily/Winged helix DNA-binding domain"/>
    <property type="match status" value="1"/>
</dbReference>
<keyword evidence="1" id="KW-0812">Transmembrane</keyword>
<reference evidence="4 5" key="1">
    <citation type="submission" date="2017-04" db="EMBL/GenBank/DDBJ databases">
        <authorList>
            <person name="Afonso C.L."/>
            <person name="Miller P.J."/>
            <person name="Scott M.A."/>
            <person name="Spackman E."/>
            <person name="Goraichik I."/>
            <person name="Dimitrov K.M."/>
            <person name="Suarez D.L."/>
            <person name="Swayne D.E."/>
        </authorList>
    </citation>
    <scope>NUCLEOTIDE SEQUENCE [LARGE SCALE GENOMIC DNA]</scope>
    <source>
        <strain evidence="4 5">DSM 22418</strain>
    </source>
</reference>
<feature type="transmembrane region" description="Helical" evidence="1">
    <location>
        <begin position="392"/>
        <end position="413"/>
    </location>
</feature>
<dbReference type="InterPro" id="IPR000792">
    <property type="entry name" value="Tscrpt_reg_LuxR_C"/>
</dbReference>
<sequence>MNTLRFVLLFLFAAWSGFLSANHTLENPYDSLAFVPSNQSGAKAYGILRGDLEKSSPKQALEHIQFIRDLSKKKSDKVLVCTYYETLAHYYSIVNDSLNALSTNYHETAVQFARDNALNDQHVRQLYALANYYFTYARKSVSYGYFREVLLLIDKYGEKSISGVWQYYITMGRYFYDIKEYELSRDALQQVLKYETRLNDREYFNTMNTLGLIATIEGDYEQANSYFKIVYEKSKVAVDSAWMGISYGNMGNVFARQNNHGEALKHFFVDYNYNSKSWGDVQSALGSLKKIAETYYIMGDYDKALLRTNEYLDKMERKPARYMALSEMFNLKVKLLNKLGLESELLETLKQYNHYNSLAISFENEAAIDAMKLAEEKQKFQALYSESRRNKIILLCLLVLVAGGAVVGLLYFLRNRKNILIKEEPVLEPENTERYDVSTIIHSKKPYAVQNSPAVLVSKELRDHLDLNLMNDRNWGDFKDLFDADFPDFFVEIGDKYDGLSESDLRLLALLYLNLSNKELADKLSISPEGVKKAKQRLKKKLSLRLVQTAD</sequence>
<keyword evidence="2" id="KW-0732">Signal</keyword>
<feature type="domain" description="HTH luxR-type" evidence="3">
    <location>
        <begin position="497"/>
        <end position="550"/>
    </location>
</feature>
<gene>
    <name evidence="4" type="ORF">SAMN05660862_1457</name>
</gene>
<dbReference type="OrthoDB" id="621195at2"/>
<dbReference type="InterPro" id="IPR016032">
    <property type="entry name" value="Sig_transdc_resp-reg_C-effctor"/>
</dbReference>
<dbReference type="GO" id="GO:0006355">
    <property type="term" value="P:regulation of DNA-templated transcription"/>
    <property type="evidence" value="ECO:0007669"/>
    <property type="project" value="InterPro"/>
</dbReference>
<feature type="signal peptide" evidence="2">
    <location>
        <begin position="1"/>
        <end position="21"/>
    </location>
</feature>
<evidence type="ECO:0000313" key="5">
    <source>
        <dbReference type="Proteomes" id="UP000192980"/>
    </source>
</evidence>
<accession>A0A1X7J515</accession>